<dbReference type="Gene3D" id="3.40.50.720">
    <property type="entry name" value="NAD(P)-binding Rossmann-like Domain"/>
    <property type="match status" value="1"/>
</dbReference>
<dbReference type="OrthoDB" id="674948at2759"/>
<dbReference type="PANTHER" id="PTHR40129:SF2">
    <property type="entry name" value="KETOPANTOATE REDUCTASE N-TERMINAL DOMAIN-CONTAINING PROTEIN"/>
    <property type="match status" value="1"/>
</dbReference>
<organism evidence="2 4">
    <name type="scientific">Hortaea werneckii</name>
    <name type="common">Black yeast</name>
    <name type="synonym">Cladosporium werneckii</name>
    <dbReference type="NCBI Taxonomy" id="91943"/>
    <lineage>
        <taxon>Eukaryota</taxon>
        <taxon>Fungi</taxon>
        <taxon>Dikarya</taxon>
        <taxon>Ascomycota</taxon>
        <taxon>Pezizomycotina</taxon>
        <taxon>Dothideomycetes</taxon>
        <taxon>Dothideomycetidae</taxon>
        <taxon>Mycosphaerellales</taxon>
        <taxon>Teratosphaeriaceae</taxon>
        <taxon>Hortaea</taxon>
    </lineage>
</organism>
<gene>
    <name evidence="2" type="ORF">D0866_09825</name>
    <name evidence="1" type="ORF">D0867_08909</name>
</gene>
<dbReference type="Proteomes" id="UP000276864">
    <property type="component" value="Unassembled WGS sequence"/>
</dbReference>
<dbReference type="EMBL" id="QWIL01001033">
    <property type="protein sequence ID" value="RMY08837.1"/>
    <property type="molecule type" value="Genomic_DNA"/>
</dbReference>
<name>A0A3M7AJY0_HORWE</name>
<evidence type="ECO:0000313" key="2">
    <source>
        <dbReference type="EMBL" id="RMY27875.1"/>
    </source>
</evidence>
<dbReference type="PANTHER" id="PTHR40129">
    <property type="entry name" value="KETOPANTOATE REDUCTASE N-TERMINAL DOMAIN-CONTAINING PROTEIN"/>
    <property type="match status" value="1"/>
</dbReference>
<evidence type="ECO:0000313" key="1">
    <source>
        <dbReference type="EMBL" id="RMY08837.1"/>
    </source>
</evidence>
<protein>
    <submittedName>
        <fullName evidence="2">Uncharacterized protein</fullName>
    </submittedName>
</protein>
<evidence type="ECO:0000313" key="4">
    <source>
        <dbReference type="Proteomes" id="UP000276864"/>
    </source>
</evidence>
<feature type="non-terminal residue" evidence="2">
    <location>
        <position position="144"/>
    </location>
</feature>
<proteinExistence type="predicted"/>
<dbReference type="AlphaFoldDB" id="A0A3M7AJY0"/>
<evidence type="ECO:0000313" key="3">
    <source>
        <dbReference type="Proteomes" id="UP000271337"/>
    </source>
</evidence>
<dbReference type="EMBL" id="QWIM01001184">
    <property type="protein sequence ID" value="RMY27875.1"/>
    <property type="molecule type" value="Genomic_DNA"/>
</dbReference>
<reference evidence="3 4" key="1">
    <citation type="journal article" date="2018" name="BMC Genomics">
        <title>Genomic evidence for intraspecific hybridization in a clonal and extremely halotolerant yeast.</title>
        <authorList>
            <person name="Gostincar C."/>
            <person name="Stajich J.E."/>
            <person name="Zupancic J."/>
            <person name="Zalar P."/>
            <person name="Gunde-Cimerman N."/>
        </authorList>
    </citation>
    <scope>NUCLEOTIDE SEQUENCE [LARGE SCALE GENOMIC DNA]</scope>
    <source>
        <strain evidence="2 4">EXF-6651</strain>
        <strain evidence="1 3">EXF-6669</strain>
    </source>
</reference>
<dbReference type="Proteomes" id="UP000271337">
    <property type="component" value="Unassembled WGS sequence"/>
</dbReference>
<sequence>MDKCDILILGAGWTSTFLIPLCQARHVSFAATTRDGRKVAGADTIPWSFNPDEATASPTNQFSRLPLAAAILITFPLTGTGQSKKIVDGYRAAHGAKADTTAFIQLGSSGIWQIPQRTIWVSRRSPYNTDSPRAVAEDELLRLG</sequence>
<comment type="caution">
    <text evidence="2">The sequence shown here is derived from an EMBL/GenBank/DDBJ whole genome shotgun (WGS) entry which is preliminary data.</text>
</comment>
<accession>A0A3M7AJY0</accession>